<dbReference type="CDD" id="cd07475">
    <property type="entry name" value="Peptidases_S8_C5a_Peptidase"/>
    <property type="match status" value="1"/>
</dbReference>
<dbReference type="InterPro" id="IPR000209">
    <property type="entry name" value="Peptidase_S8/S53_dom"/>
</dbReference>
<dbReference type="Gene3D" id="2.60.40.4070">
    <property type="match status" value="1"/>
</dbReference>
<evidence type="ECO:0000313" key="15">
    <source>
        <dbReference type="Proteomes" id="UP001481872"/>
    </source>
</evidence>
<dbReference type="PROSITE" id="PS51892">
    <property type="entry name" value="SUBTILASE"/>
    <property type="match status" value="1"/>
</dbReference>
<evidence type="ECO:0000256" key="10">
    <source>
        <dbReference type="RuleBase" id="RU003355"/>
    </source>
</evidence>
<sequence>MSKQGVCIKRFVIPVVLSFLMLFTAMMSPSFAAAPNGAAKAASFGDKDPSEKITLLVALKERKREKRTGLPSVDAEDLNTRENIRAQVAYARAARETFYKSLKDAGIKYNVVETYDVAYTGVALEVQRKDIGAIENMTDVASVEISQQFKAPKKPIMPRSFGKTDISSNNMVEANKAWEKSYAGKGSVIAVIDSGVDPYHEAMKLSDPNSGRIKSQGEVKKLIDDLDIARGDYFSSKIPFGYNYANKSTSIKEFDPMSHGMHVSGIVAGNSEKIQGVAPEVQIVFMRVFGGGVFGNGTSAEIYTKAIDDAIKLGVDSMNISIGSPAGTEDYVFPNTVLALEKAKQAGILVAIAAGNNGFFGYSPGSNSKPKAENPDIGMLADPSVSPNSLSVASIQNMKVAKKGIQLMGDDRVLSFQPTKIGKVTDQWVFLKDCGYGRPDDFKEQGNENTYALIERGEPGPVAGEPLSFADKINNARDKGYAGVIIYDNEPNMPLIQVEAPGTTIPAAFVNRKDGLYLKNIVERNPRAQIRFNDEYVYSLSEDGGQPSEFSSWGLTPNGNLKPDIAAPGGGILSSLNDNQYGVMDGTSMAAPHVAGGVALVKQRVEKDFSGIRGDKKYDLIKKLLMSTAQPYKYKDSGAYASPRQQGSGLMQVDKAITATAFIEGSHGLTSINLGKNLSGDKVAVPFKIVNLSDKAKTYTYYGVLNTDQVEGGKILLRPQKISESEKKTVTVEAHESVELTVELPVTGLDKLKETMPNGFFLEGFVFCEEQGDVNLSAPFVGFHGNFDKLEIAETPLYDLVKTGKRSYYYDKGGEDDYYGTNIGGEIDKNLIVLGAQAKSTKANPIFDKEKIAFSPNGDGRADKAIFMATFLRNYGGVEIAIRNHQGKLVYYSKNPEDHGVKNYFVDPRVGNMFANNMMTTKPHWQWNGTDSSGTPLPDGKYHMTVKVAAAGKSIGADSQVMEFPMTMDRVYPRVKKAYFNGDKSTYTIESIDENGSGILSVRLKKGKDTIEPKMENGKYVFDLKNIKIEDYEVEINDQARNDLRYPLTSGERTGSERSVRIKALVGNDPVPAEAFTWTVQSPDGKIEDPNNLSPGKHVLVVNVKDGNYKLIGEKTREFEIRQDELVKELEVRFVSVDTADVHISMTNPDNANVSLLIKNKDVEGQEYVPTIVNPSLRTIKLPLGNYTIDVSGIQKGYYAMVDGGEDFTVDSQKLLTKNVNVRSIESKELNVRLNRKGYEGGLRLKLIGQDVYRTEQNIEFAPGVSEKTVRLDFIPSHVELQDMEDGYYGLSKRSKTWAANSNASVWNVALTPLNEKDPNYVDKNELRALVAKAREALAHKSDYAIETEEDIRNWKYIDAYLPLVDQTIANDKASQDDVDKVCNNLREGLSKLRKKGESRFDQSKLEKAIKRAEGLKADDYTDESWKEVAKALNDAKAILQKPDGKKNQDVVDIAAMDLNEALDGLKRKDDAALVDKKVLEDALKAYREAQYKAEDYTPESFDRLELAVEAAEEIFNRPFPAQEDVNAAAQELTDAMAKLHSVTGKKEREAEREALKQELLAARELKESDYTPKSWLQLQERIAFVQKIADDENSSLDSLKHGRKTLKEAIDLLEKPSQEVEKTEIYELPFRALHASKDQESMAAGVFKSPAKVIKTTDKEGKVHYRVVVNCKVLPFGNTEGHLKDILFASSDGEGKVDAMPVIDKVTDAMGDLSSFTIDMDKDPRPEHFVKVKYVIGNGPGFNEDIMRLSYDIANMKKIEESEEKPPKVDDGLEKAKTALKEAIEKAEAKLAAPSYTAESKAKLEEAIHSAMAALEGNNASEINRAVTSVYNAMDQLVKETPKPEPTPDVPTPKPTPDVPTPKPTPDVPTPKPTPDVPTPRPNPQPNVPTPKPNPVPKPNPWPRQEPRGESPAPSYRPSHQASAPEVKQAEAKKEAPKLTEQKAHSFTVKAPEKAYVKGFPDGSFKPNKEVTRGEVAQILNQFIQNSDAYRLPKDVSGSEWYGNSVARLYGLSILNGYNDGNLRPEGSMTRAELAAIMTRVLNLKVDNARFNDVKGSAWYNGYVGAVQNAGIIQGYPDGTFGGERTVTRAELVVIVNRAFKVVGRPGTMQFNDVDANHWAYKEIQKAAN</sequence>
<dbReference type="EMBL" id="JBBNPS010000007">
    <property type="protein sequence ID" value="MEQ3353432.1"/>
    <property type="molecule type" value="Genomic_DNA"/>
</dbReference>
<evidence type="ECO:0000256" key="5">
    <source>
        <dbReference type="ARBA" id="ARBA00022729"/>
    </source>
</evidence>
<dbReference type="InterPro" id="IPR023828">
    <property type="entry name" value="Peptidase_S8_Ser-AS"/>
</dbReference>
<dbReference type="InterPro" id="IPR034216">
    <property type="entry name" value="C5a_Peptidase"/>
</dbReference>
<keyword evidence="8 9" id="KW-0720">Serine protease</keyword>
<dbReference type="PROSITE" id="PS51272">
    <property type="entry name" value="SLH"/>
    <property type="match status" value="2"/>
</dbReference>
<evidence type="ECO:0000256" key="3">
    <source>
        <dbReference type="ARBA" id="ARBA00022525"/>
    </source>
</evidence>
<dbReference type="PROSITE" id="PS00138">
    <property type="entry name" value="SUBTILASE_SER"/>
    <property type="match status" value="1"/>
</dbReference>
<reference evidence="14 15" key="1">
    <citation type="submission" date="2024-04" db="EMBL/GenBank/DDBJ databases">
        <title>Human intestinal bacterial collection.</title>
        <authorList>
            <person name="Pauvert C."/>
            <person name="Hitch T.C.A."/>
            <person name="Clavel T."/>
        </authorList>
    </citation>
    <scope>NUCLEOTIDE SEQUENCE [LARGE SCALE GENOMIC DNA]</scope>
    <source>
        <strain evidence="14 15">CLA-SR-H026</strain>
    </source>
</reference>
<dbReference type="InterPro" id="IPR015500">
    <property type="entry name" value="Peptidase_S8_subtilisin-rel"/>
</dbReference>
<dbReference type="InterPro" id="IPR046450">
    <property type="entry name" value="PA_dom_sf"/>
</dbReference>
<dbReference type="Pfam" id="PF02225">
    <property type="entry name" value="PA"/>
    <property type="match status" value="1"/>
</dbReference>
<dbReference type="InterPro" id="IPR003137">
    <property type="entry name" value="PA_domain"/>
</dbReference>
<evidence type="ECO:0000256" key="11">
    <source>
        <dbReference type="SAM" id="MobiDB-lite"/>
    </source>
</evidence>
<feature type="active site" description="Charge relay system" evidence="9">
    <location>
        <position position="259"/>
    </location>
</feature>
<feature type="chain" id="PRO_5046199582" evidence="12">
    <location>
        <begin position="33"/>
        <end position="2130"/>
    </location>
</feature>
<evidence type="ECO:0000256" key="1">
    <source>
        <dbReference type="ARBA" id="ARBA00011073"/>
    </source>
</evidence>
<dbReference type="Pfam" id="PF00082">
    <property type="entry name" value="Peptidase_S8"/>
    <property type="match status" value="1"/>
</dbReference>
<dbReference type="RefSeq" id="WP_349053763.1">
    <property type="nucleotide sequence ID" value="NZ_JBBNPS010000007.1"/>
</dbReference>
<dbReference type="PANTHER" id="PTHR43806">
    <property type="entry name" value="PEPTIDASE S8"/>
    <property type="match status" value="1"/>
</dbReference>
<keyword evidence="5 12" id="KW-0732">Signal</keyword>
<dbReference type="Gene3D" id="2.60.40.1710">
    <property type="entry name" value="Subtilisin-like superfamily"/>
    <property type="match status" value="1"/>
</dbReference>
<dbReference type="InterPro" id="IPR001119">
    <property type="entry name" value="SLH_dom"/>
</dbReference>
<dbReference type="InterPro" id="IPR037250">
    <property type="entry name" value="NEAT_dom_sf"/>
</dbReference>
<dbReference type="Gene3D" id="3.50.30.30">
    <property type="match status" value="1"/>
</dbReference>
<dbReference type="InterPro" id="IPR010435">
    <property type="entry name" value="C5a/SBT2-like_Fn3"/>
</dbReference>
<gene>
    <name evidence="14" type="ORF">AAA081_03840</name>
</gene>
<name>A0ABV1J6K5_9FIRM</name>
<accession>A0ABV1J6K5</accession>
<evidence type="ECO:0000256" key="8">
    <source>
        <dbReference type="ARBA" id="ARBA00022825"/>
    </source>
</evidence>
<dbReference type="InterPro" id="IPR022398">
    <property type="entry name" value="Peptidase_S8_His-AS"/>
</dbReference>
<keyword evidence="15" id="KW-1185">Reference proteome</keyword>
<feature type="domain" description="SLH" evidence="13">
    <location>
        <begin position="2048"/>
        <end position="2111"/>
    </location>
</feature>
<keyword evidence="7 9" id="KW-0378">Hydrolase</keyword>
<dbReference type="PRINTS" id="PR00723">
    <property type="entry name" value="SUBTILISIN"/>
</dbReference>
<dbReference type="Gene3D" id="2.60.40.1850">
    <property type="match status" value="1"/>
</dbReference>
<dbReference type="InterPro" id="IPR050131">
    <property type="entry name" value="Peptidase_S8_subtilisin-like"/>
</dbReference>
<dbReference type="Gene3D" id="1.20.1270.90">
    <property type="entry name" value="AF1782-like"/>
    <property type="match status" value="3"/>
</dbReference>
<dbReference type="PROSITE" id="PS00136">
    <property type="entry name" value="SUBTILASE_ASP"/>
    <property type="match status" value="1"/>
</dbReference>
<evidence type="ECO:0000256" key="6">
    <source>
        <dbReference type="ARBA" id="ARBA00022737"/>
    </source>
</evidence>
<keyword evidence="4 9" id="KW-0645">Protease</keyword>
<dbReference type="Pfam" id="PF06280">
    <property type="entry name" value="fn3_5"/>
    <property type="match status" value="1"/>
</dbReference>
<evidence type="ECO:0000313" key="14">
    <source>
        <dbReference type="EMBL" id="MEQ3353432.1"/>
    </source>
</evidence>
<feature type="domain" description="SLH" evidence="13">
    <location>
        <begin position="1990"/>
        <end position="2047"/>
    </location>
</feature>
<dbReference type="PROSITE" id="PS00137">
    <property type="entry name" value="SUBTILASE_HIS"/>
    <property type="match status" value="1"/>
</dbReference>
<dbReference type="Proteomes" id="UP001481872">
    <property type="component" value="Unassembled WGS sequence"/>
</dbReference>
<evidence type="ECO:0000256" key="2">
    <source>
        <dbReference type="ARBA" id="ARBA00022512"/>
    </source>
</evidence>
<dbReference type="Pfam" id="PF07554">
    <property type="entry name" value="FIVAR"/>
    <property type="match status" value="4"/>
</dbReference>
<dbReference type="SUPFAM" id="SSF52025">
    <property type="entry name" value="PA domain"/>
    <property type="match status" value="1"/>
</dbReference>
<feature type="compositionally biased region" description="Pro residues" evidence="11">
    <location>
        <begin position="1845"/>
        <end position="1905"/>
    </location>
</feature>
<proteinExistence type="inferred from homology"/>
<comment type="similarity">
    <text evidence="1 9 10">Belongs to the peptidase S8 family.</text>
</comment>
<dbReference type="SUPFAM" id="SSF52743">
    <property type="entry name" value="Subtilisin-like"/>
    <property type="match status" value="1"/>
</dbReference>
<protein>
    <submittedName>
        <fullName evidence="14">S8 family serine peptidase</fullName>
    </submittedName>
</protein>
<feature type="active site" description="Charge relay system" evidence="9">
    <location>
        <position position="588"/>
    </location>
</feature>
<keyword evidence="2" id="KW-0134">Cell wall</keyword>
<keyword evidence="3" id="KW-0964">Secreted</keyword>
<dbReference type="PANTHER" id="PTHR43806:SF11">
    <property type="entry name" value="CEREVISIN-RELATED"/>
    <property type="match status" value="1"/>
</dbReference>
<dbReference type="InterPro" id="IPR036852">
    <property type="entry name" value="Peptidase_S8/S53_dom_sf"/>
</dbReference>
<dbReference type="Gene3D" id="3.40.50.200">
    <property type="entry name" value="Peptidase S8/S53 domain"/>
    <property type="match status" value="1"/>
</dbReference>
<feature type="signal peptide" evidence="12">
    <location>
        <begin position="1"/>
        <end position="32"/>
    </location>
</feature>
<comment type="caution">
    <text evidence="14">The sequence shown here is derived from an EMBL/GenBank/DDBJ whole genome shotgun (WGS) entry which is preliminary data.</text>
</comment>
<dbReference type="InterPro" id="IPR023827">
    <property type="entry name" value="Peptidase_S8_Asp-AS"/>
</dbReference>
<feature type="region of interest" description="Disordered" evidence="11">
    <location>
        <begin position="1841"/>
        <end position="1948"/>
    </location>
</feature>
<evidence type="ECO:0000256" key="7">
    <source>
        <dbReference type="ARBA" id="ARBA00022801"/>
    </source>
</evidence>
<feature type="active site" description="Charge relay system" evidence="9">
    <location>
        <position position="193"/>
    </location>
</feature>
<evidence type="ECO:0000256" key="4">
    <source>
        <dbReference type="ARBA" id="ARBA00022670"/>
    </source>
</evidence>
<evidence type="ECO:0000259" key="13">
    <source>
        <dbReference type="PROSITE" id="PS51272"/>
    </source>
</evidence>
<feature type="compositionally biased region" description="Basic and acidic residues" evidence="11">
    <location>
        <begin position="1929"/>
        <end position="1945"/>
    </location>
</feature>
<dbReference type="Pfam" id="PF00395">
    <property type="entry name" value="SLH"/>
    <property type="match status" value="3"/>
</dbReference>
<evidence type="ECO:0000256" key="9">
    <source>
        <dbReference type="PROSITE-ProRule" id="PRU01240"/>
    </source>
</evidence>
<keyword evidence="6" id="KW-0677">Repeat</keyword>
<organism evidence="14 15">
    <name type="scientific">Aedoeadaptatus acetigenes</name>
    <dbReference type="NCBI Taxonomy" id="2981723"/>
    <lineage>
        <taxon>Bacteria</taxon>
        <taxon>Bacillati</taxon>
        <taxon>Bacillota</taxon>
        <taxon>Tissierellia</taxon>
        <taxon>Tissierellales</taxon>
        <taxon>Peptoniphilaceae</taxon>
        <taxon>Aedoeadaptatus</taxon>
    </lineage>
</organism>
<evidence type="ECO:0000256" key="12">
    <source>
        <dbReference type="SAM" id="SignalP"/>
    </source>
</evidence>